<dbReference type="PANTHER" id="PTHR33841">
    <property type="entry name" value="DNA METHYLTRANSFERASE YEEA-RELATED"/>
    <property type="match status" value="1"/>
</dbReference>
<evidence type="ECO:0000259" key="8">
    <source>
        <dbReference type="Pfam" id="PF20466"/>
    </source>
</evidence>
<name>A0ABP8CK78_9ACTN</name>
<keyword evidence="10" id="KW-1185">Reference proteome</keyword>
<comment type="catalytic activity">
    <reaction evidence="5">
        <text>a 2'-deoxyadenosine in DNA + S-adenosyl-L-methionine = an N(6)-methyl-2'-deoxyadenosine in DNA + S-adenosyl-L-homocysteine + H(+)</text>
        <dbReference type="Rhea" id="RHEA:15197"/>
        <dbReference type="Rhea" id="RHEA-COMP:12418"/>
        <dbReference type="Rhea" id="RHEA-COMP:12419"/>
        <dbReference type="ChEBI" id="CHEBI:15378"/>
        <dbReference type="ChEBI" id="CHEBI:57856"/>
        <dbReference type="ChEBI" id="CHEBI:59789"/>
        <dbReference type="ChEBI" id="CHEBI:90615"/>
        <dbReference type="ChEBI" id="CHEBI:90616"/>
        <dbReference type="EC" id="2.1.1.72"/>
    </reaction>
</comment>
<evidence type="ECO:0000313" key="9">
    <source>
        <dbReference type="EMBL" id="GAA4240015.1"/>
    </source>
</evidence>
<organism evidence="9 10">
    <name type="scientific">Actinomadura meridiana</name>
    <dbReference type="NCBI Taxonomy" id="559626"/>
    <lineage>
        <taxon>Bacteria</taxon>
        <taxon>Bacillati</taxon>
        <taxon>Actinomycetota</taxon>
        <taxon>Actinomycetes</taxon>
        <taxon>Streptosporangiales</taxon>
        <taxon>Thermomonosporaceae</taxon>
        <taxon>Actinomadura</taxon>
    </lineage>
</organism>
<evidence type="ECO:0000256" key="1">
    <source>
        <dbReference type="ARBA" id="ARBA00011900"/>
    </source>
</evidence>
<keyword evidence="3" id="KW-0808">Transferase</keyword>
<reference evidence="10" key="1">
    <citation type="journal article" date="2019" name="Int. J. Syst. Evol. Microbiol.">
        <title>The Global Catalogue of Microorganisms (GCM) 10K type strain sequencing project: providing services to taxonomists for standard genome sequencing and annotation.</title>
        <authorList>
            <consortium name="The Broad Institute Genomics Platform"/>
            <consortium name="The Broad Institute Genome Sequencing Center for Infectious Disease"/>
            <person name="Wu L."/>
            <person name="Ma J."/>
        </authorList>
    </citation>
    <scope>NUCLEOTIDE SEQUENCE [LARGE SCALE GENOMIC DNA]</scope>
    <source>
        <strain evidence="10">JCM 17440</strain>
    </source>
</reference>
<dbReference type="InterPro" id="IPR050953">
    <property type="entry name" value="N4_N6_ade-DNA_methylase"/>
</dbReference>
<feature type="region of interest" description="Disordered" evidence="6">
    <location>
        <begin position="1328"/>
        <end position="1381"/>
    </location>
</feature>
<dbReference type="Pfam" id="PF20466">
    <property type="entry name" value="MmeI_TRD"/>
    <property type="match status" value="1"/>
</dbReference>
<evidence type="ECO:0000256" key="3">
    <source>
        <dbReference type="ARBA" id="ARBA00022679"/>
    </source>
</evidence>
<keyword evidence="2" id="KW-0489">Methyltransferase</keyword>
<dbReference type="InterPro" id="IPR046820">
    <property type="entry name" value="MmeI_TRD"/>
</dbReference>
<sequence>MPPRTRLPSQTVAEQHAEWLTLLRPDGPFLALPVIVEALPQGLETVPTETRDEIRQAWAQVQDGPDLLLPSWYDRILRTLLGIPFNALVQGSTIETLYRRARPDLVAYGPSPNGRAMRLFIYKHPWDEHLTRGRGDRPSPVEQAATLCRETGVPLALVTNGRFWILVHARPGEATSTAVFDADLWLEEPTLLRAFTTLLGARRALAPAERPDGTPSDGLASLFARSAQAQTQVTDTLGRQVRQAVELLVGELARLDRESGGALLADVAERDIYRAALIVLMRLVFLLYAEEQELLPTDELYQLSYGVAALYDRLARERDQQGEEVGDRRSAAWYRLLALFRAVHGGSEHPDLRVPAYGGSLFDPAGFEWLASAPVTDRVVHQVLDALLILRHKRGKAAAERLSYKGLDVEQIGHVYEGLLEFSCLKVDEPYVGLIGRDEPELPLHLLEEEHAKGATSFLAWLKDKCGATPKQLEKALAKTPDTVQAAALHAACDNDEELAGRIRPFLGLLRPDLRGDPTVYPPKSVLFTQVGDRRATGTHYTPKSLAQEIVQHTLAPLCHRPGPAEGAPEDEWQPKPAAELLELKICDPAMGSGAFLVSACRYIAERVVDAWERDGVPADVLDLLGPDHDREDLLLFAKRRTAASCVYGVDRDDMAVELAKLSLWIETLAKNKPFSFLDHALRHGDSLVGLIDEAQVWTFHLDPQRGRSINARFETIIDDLEPMLTRAQELREEIEAFPADDIERITEKQRKLAEAERLTESLRLAADTVVAAALSTAGRPEDELDDRLLGLADDVQAVLGAERPEGTKEFARESTPSVLEKQLRDTLENWLKGTRKAPVKPFHWPLEFPEVMRRGGFTAVVGNPPFIGGQRLTGAMGVDMREYFVHHIGGGRRGSADLCAYFYLRDLAITNNGRVGIIATNTLAQGDTREVGLAQARDKGWDIYRAEKSQPWPGTASLEVSLVWTGHPKADERPILDGRQVAGITSSLDPKSRVVGDPYRLAANAGQSFIGSYVLGKGFILEPEEAQALIDKDPRNRDVLFPYMGGEDLNSRWDLSAPRWVINFHDWDEEKARTYPDCFEIVERKVKPFRAKNSDRRRREIWWRFTRPTVELYDKISDLQRVLVIALVSRLVMPTFVSTGHVLSHKLGVFAVEDRASLALLSSAYHYHWAWASSSTMKADLNYSPSDVYESFAMPSSTIHMEEVGCELESARREVMHQDRIGLTALYNKLHDAAVHSPRIARLRQAHIKVDEAVREAYALDEEREPAICEFEARVASEELPSWRAIELDHGFHQTRQGVRFTISPQARDIVLDKLLALNHYRYQQEARQGLHDKKRSRKQVSAAEGKPQGTAVDTSMESREAGAEESSFDGLFAPPDALF</sequence>
<protein>
    <recommendedName>
        <fullName evidence="1">site-specific DNA-methyltransferase (adenine-specific)</fullName>
        <ecNumber evidence="1">2.1.1.72</ecNumber>
    </recommendedName>
</protein>
<evidence type="ECO:0000313" key="10">
    <source>
        <dbReference type="Proteomes" id="UP001501710"/>
    </source>
</evidence>
<gene>
    <name evidence="9" type="ORF">GCM10022254_63140</name>
</gene>
<dbReference type="Gene3D" id="3.40.50.150">
    <property type="entry name" value="Vaccinia Virus protein VP39"/>
    <property type="match status" value="2"/>
</dbReference>
<evidence type="ECO:0000256" key="5">
    <source>
        <dbReference type="ARBA" id="ARBA00047942"/>
    </source>
</evidence>
<dbReference type="InterPro" id="IPR011639">
    <property type="entry name" value="MethylTrfase_TaqI-like_dom"/>
</dbReference>
<dbReference type="EMBL" id="BAABAS010000021">
    <property type="protein sequence ID" value="GAA4240015.1"/>
    <property type="molecule type" value="Genomic_DNA"/>
</dbReference>
<feature type="domain" description="MmeI-like target recognition" evidence="8">
    <location>
        <begin position="1017"/>
        <end position="1197"/>
    </location>
</feature>
<comment type="caution">
    <text evidence="9">The sequence shown here is derived from an EMBL/GenBank/DDBJ whole genome shotgun (WGS) entry which is preliminary data.</text>
</comment>
<proteinExistence type="predicted"/>
<evidence type="ECO:0000256" key="4">
    <source>
        <dbReference type="ARBA" id="ARBA00022691"/>
    </source>
</evidence>
<dbReference type="Proteomes" id="UP001501710">
    <property type="component" value="Unassembled WGS sequence"/>
</dbReference>
<dbReference type="InterPro" id="IPR029063">
    <property type="entry name" value="SAM-dependent_MTases_sf"/>
</dbReference>
<accession>A0ABP8CK78</accession>
<evidence type="ECO:0000256" key="6">
    <source>
        <dbReference type="SAM" id="MobiDB-lite"/>
    </source>
</evidence>
<evidence type="ECO:0000259" key="7">
    <source>
        <dbReference type="Pfam" id="PF07669"/>
    </source>
</evidence>
<dbReference type="RefSeq" id="WP_344904378.1">
    <property type="nucleotide sequence ID" value="NZ_BAABAS010000021.1"/>
</dbReference>
<evidence type="ECO:0000256" key="2">
    <source>
        <dbReference type="ARBA" id="ARBA00022603"/>
    </source>
</evidence>
<dbReference type="PANTHER" id="PTHR33841:SF1">
    <property type="entry name" value="DNA METHYLTRANSFERASE A"/>
    <property type="match status" value="1"/>
</dbReference>
<dbReference type="SUPFAM" id="SSF53335">
    <property type="entry name" value="S-adenosyl-L-methionine-dependent methyltransferases"/>
    <property type="match status" value="1"/>
</dbReference>
<keyword evidence="4" id="KW-0949">S-adenosyl-L-methionine</keyword>
<dbReference type="EC" id="2.1.1.72" evidence="1"/>
<feature type="domain" description="Type II methyltransferase M.TaqI-like" evidence="7">
    <location>
        <begin position="646"/>
        <end position="926"/>
    </location>
</feature>
<dbReference type="PRINTS" id="PR00507">
    <property type="entry name" value="N12N6MTFRASE"/>
</dbReference>
<dbReference type="Pfam" id="PF07669">
    <property type="entry name" value="Eco57I"/>
    <property type="match status" value="1"/>
</dbReference>